<gene>
    <name evidence="2" type="ORF">DDF67_13860</name>
</gene>
<comment type="caution">
    <text evidence="2">The sequence shown here is derived from an EMBL/GenBank/DDBJ whole genome shotgun (WGS) entry which is preliminary data.</text>
</comment>
<evidence type="ECO:0000313" key="2">
    <source>
        <dbReference type="EMBL" id="PVM87348.1"/>
    </source>
</evidence>
<dbReference type="EMBL" id="QDKQ01000052">
    <property type="protein sequence ID" value="PVM87348.1"/>
    <property type="molecule type" value="Genomic_DNA"/>
</dbReference>
<feature type="signal peptide" evidence="1">
    <location>
        <begin position="1"/>
        <end position="23"/>
    </location>
</feature>
<dbReference type="Proteomes" id="UP000245073">
    <property type="component" value="Unassembled WGS sequence"/>
</dbReference>
<dbReference type="PIRSF" id="PIRSF032038">
    <property type="entry name" value="UCP023238"/>
    <property type="match status" value="1"/>
</dbReference>
<dbReference type="RefSeq" id="WP_109101459.1">
    <property type="nucleotide sequence ID" value="NZ_QDKQ01000052.1"/>
</dbReference>
<evidence type="ECO:0000256" key="1">
    <source>
        <dbReference type="SAM" id="SignalP"/>
    </source>
</evidence>
<name>A0A2T9JUG1_9CAUL</name>
<evidence type="ECO:0000313" key="3">
    <source>
        <dbReference type="Proteomes" id="UP000245073"/>
    </source>
</evidence>
<dbReference type="AlphaFoldDB" id="A0A2T9JUG1"/>
<reference evidence="2 3" key="1">
    <citation type="submission" date="2018-04" db="EMBL/GenBank/DDBJ databases">
        <title>The genome sequence of Caulobacter sp. 744.</title>
        <authorList>
            <person name="Gao J."/>
            <person name="Sun J."/>
        </authorList>
    </citation>
    <scope>NUCLEOTIDE SEQUENCE [LARGE SCALE GENOMIC DNA]</scope>
    <source>
        <strain evidence="2 3">774</strain>
    </source>
</reference>
<keyword evidence="1" id="KW-0732">Signal</keyword>
<protein>
    <submittedName>
        <fullName evidence="2">Uncharacterized protein</fullName>
    </submittedName>
</protein>
<dbReference type="InterPro" id="IPR016987">
    <property type="entry name" value="UCP023238"/>
</dbReference>
<dbReference type="OrthoDB" id="7596780at2"/>
<accession>A0A2T9JUG1</accession>
<sequence>MRRFGLPLALALAAAVTAPQALAQPATPSKAALDKLSACRAQTDSAARLACYDETVPGLLAAEKSGDLIVVDKETVTKVQRESFGFNLPSFSFGQKKEQAIEQVESTLREARKTPAGWRFVLEDGARWDQIDTETLPLAPRPGAKVTIRRAAMGSYILSVSGRAIRVARVN</sequence>
<organism evidence="2 3">
    <name type="scientific">Caulobacter endophyticus</name>
    <dbReference type="NCBI Taxonomy" id="2172652"/>
    <lineage>
        <taxon>Bacteria</taxon>
        <taxon>Pseudomonadati</taxon>
        <taxon>Pseudomonadota</taxon>
        <taxon>Alphaproteobacteria</taxon>
        <taxon>Caulobacterales</taxon>
        <taxon>Caulobacteraceae</taxon>
        <taxon>Caulobacter</taxon>
    </lineage>
</organism>
<proteinExistence type="predicted"/>
<feature type="chain" id="PRO_5015781877" evidence="1">
    <location>
        <begin position="24"/>
        <end position="171"/>
    </location>
</feature>
<keyword evidence="3" id="KW-1185">Reference proteome</keyword>